<name>A0A9N7V5M7_PLEPL</name>
<reference evidence="2" key="1">
    <citation type="submission" date="2020-03" db="EMBL/GenBank/DDBJ databases">
        <authorList>
            <person name="Weist P."/>
        </authorList>
    </citation>
    <scope>NUCLEOTIDE SEQUENCE</scope>
</reference>
<dbReference type="Proteomes" id="UP001153269">
    <property type="component" value="Unassembled WGS sequence"/>
</dbReference>
<evidence type="ECO:0000313" key="2">
    <source>
        <dbReference type="EMBL" id="CAB1443269.1"/>
    </source>
</evidence>
<evidence type="ECO:0000256" key="1">
    <source>
        <dbReference type="SAM" id="MobiDB-lite"/>
    </source>
</evidence>
<proteinExistence type="predicted"/>
<dbReference type="AlphaFoldDB" id="A0A9N7V5M7"/>
<feature type="region of interest" description="Disordered" evidence="1">
    <location>
        <begin position="66"/>
        <end position="147"/>
    </location>
</feature>
<dbReference type="EMBL" id="CADEAL010003038">
    <property type="protein sequence ID" value="CAB1443269.1"/>
    <property type="molecule type" value="Genomic_DNA"/>
</dbReference>
<organism evidence="2 3">
    <name type="scientific">Pleuronectes platessa</name>
    <name type="common">European plaice</name>
    <dbReference type="NCBI Taxonomy" id="8262"/>
    <lineage>
        <taxon>Eukaryota</taxon>
        <taxon>Metazoa</taxon>
        <taxon>Chordata</taxon>
        <taxon>Craniata</taxon>
        <taxon>Vertebrata</taxon>
        <taxon>Euteleostomi</taxon>
        <taxon>Actinopterygii</taxon>
        <taxon>Neopterygii</taxon>
        <taxon>Teleostei</taxon>
        <taxon>Neoteleostei</taxon>
        <taxon>Acanthomorphata</taxon>
        <taxon>Carangaria</taxon>
        <taxon>Pleuronectiformes</taxon>
        <taxon>Pleuronectoidei</taxon>
        <taxon>Pleuronectidae</taxon>
        <taxon>Pleuronectes</taxon>
    </lineage>
</organism>
<comment type="caution">
    <text evidence="2">The sequence shown here is derived from an EMBL/GenBank/DDBJ whole genome shotgun (WGS) entry which is preliminary data.</text>
</comment>
<accession>A0A9N7V5M7</accession>
<keyword evidence="3" id="KW-1185">Reference proteome</keyword>
<sequence>PGVRHTSTFFWGVRSSSAVPHGVSGAGAFFLLDRGVVSPAGAEGGPLEGTGYGGRRRRLWTRVGPFSRITSATAPAGGTLRSRGAPPGDGQRPCQGEREESSPIRPSAISPSPPAAPRSAARGQDIIHFRDSRYSGRARNPAKQHEADLTEDVHLLKDTSYVAGLPASLCDRL</sequence>
<feature type="compositionally biased region" description="Basic and acidic residues" evidence="1">
    <location>
        <begin position="125"/>
        <end position="134"/>
    </location>
</feature>
<feature type="non-terminal residue" evidence="2">
    <location>
        <position position="173"/>
    </location>
</feature>
<protein>
    <submittedName>
        <fullName evidence="2">Uncharacterized protein</fullName>
    </submittedName>
</protein>
<evidence type="ECO:0000313" key="3">
    <source>
        <dbReference type="Proteomes" id="UP001153269"/>
    </source>
</evidence>
<gene>
    <name evidence="2" type="ORF">PLEPLA_LOCUS30984</name>
</gene>